<dbReference type="AlphaFoldDB" id="A0A9Q0ITP6"/>
<keyword evidence="4 8" id="KW-0732">Signal</keyword>
<comment type="subcellular location">
    <subcellularLocation>
        <location evidence="1">Secreted</location>
    </subcellularLocation>
</comment>
<protein>
    <submittedName>
        <fullName evidence="9">Uncharacterized protein</fullName>
    </submittedName>
</protein>
<dbReference type="Proteomes" id="UP001148018">
    <property type="component" value="Unassembled WGS sequence"/>
</dbReference>
<evidence type="ECO:0000313" key="10">
    <source>
        <dbReference type="Proteomes" id="UP001148018"/>
    </source>
</evidence>
<dbReference type="InterPro" id="IPR010510">
    <property type="entry name" value="FGF1-bd"/>
</dbReference>
<evidence type="ECO:0000256" key="6">
    <source>
        <dbReference type="ARBA" id="ARBA00023183"/>
    </source>
</evidence>
<dbReference type="GO" id="GO:0019838">
    <property type="term" value="F:growth factor binding"/>
    <property type="evidence" value="ECO:0007669"/>
    <property type="project" value="UniProtKB-KW"/>
</dbReference>
<evidence type="ECO:0000313" key="9">
    <source>
        <dbReference type="EMBL" id="KAJ3610524.1"/>
    </source>
</evidence>
<dbReference type="OrthoDB" id="8803710at2759"/>
<keyword evidence="3" id="KW-0964">Secreted</keyword>
<keyword evidence="5" id="KW-1015">Disulfide bond</keyword>
<evidence type="ECO:0000256" key="8">
    <source>
        <dbReference type="SAM" id="SignalP"/>
    </source>
</evidence>
<accession>A0A9Q0ITP6</accession>
<dbReference type="GO" id="GO:0005576">
    <property type="term" value="C:extracellular region"/>
    <property type="evidence" value="ECO:0007669"/>
    <property type="project" value="UniProtKB-SubCell"/>
</dbReference>
<dbReference type="Pfam" id="PF06473">
    <property type="entry name" value="FGF-BP1"/>
    <property type="match status" value="1"/>
</dbReference>
<comment type="caution">
    <text evidence="9">The sequence shown here is derived from an EMBL/GenBank/DDBJ whole genome shotgun (WGS) entry which is preliminary data.</text>
</comment>
<dbReference type="GO" id="GO:0007267">
    <property type="term" value="P:cell-cell signaling"/>
    <property type="evidence" value="ECO:0007669"/>
    <property type="project" value="TreeGrafter"/>
</dbReference>
<name>A0A9Q0ITP6_9TELE</name>
<feature type="chain" id="PRO_5040221673" evidence="8">
    <location>
        <begin position="23"/>
        <end position="247"/>
    </location>
</feature>
<organism evidence="9 10">
    <name type="scientific">Muraenolepis orangiensis</name>
    <name type="common">Patagonian moray cod</name>
    <dbReference type="NCBI Taxonomy" id="630683"/>
    <lineage>
        <taxon>Eukaryota</taxon>
        <taxon>Metazoa</taxon>
        <taxon>Chordata</taxon>
        <taxon>Craniata</taxon>
        <taxon>Vertebrata</taxon>
        <taxon>Euteleostomi</taxon>
        <taxon>Actinopterygii</taxon>
        <taxon>Neopterygii</taxon>
        <taxon>Teleostei</taxon>
        <taxon>Neoteleostei</taxon>
        <taxon>Acanthomorphata</taxon>
        <taxon>Zeiogadaria</taxon>
        <taxon>Gadariae</taxon>
        <taxon>Gadiformes</taxon>
        <taxon>Muraenolepidoidei</taxon>
        <taxon>Muraenolepididae</taxon>
        <taxon>Muraenolepis</taxon>
    </lineage>
</organism>
<feature type="compositionally biased region" description="Acidic residues" evidence="7">
    <location>
        <begin position="179"/>
        <end position="188"/>
    </location>
</feature>
<keyword evidence="6" id="KW-0340">Growth factor binding</keyword>
<evidence type="ECO:0000256" key="2">
    <source>
        <dbReference type="ARBA" id="ARBA00008326"/>
    </source>
</evidence>
<dbReference type="PANTHER" id="PTHR15258:SF3">
    <property type="entry name" value="FIBROBLAST GROWTH FACTOR-BINDING PROTEIN 3"/>
    <property type="match status" value="1"/>
</dbReference>
<reference evidence="9" key="1">
    <citation type="submission" date="2022-07" db="EMBL/GenBank/DDBJ databases">
        <title>Chromosome-level genome of Muraenolepis orangiensis.</title>
        <authorList>
            <person name="Kim J."/>
        </authorList>
    </citation>
    <scope>NUCLEOTIDE SEQUENCE</scope>
    <source>
        <strain evidence="9">KU_S4_2022</strain>
        <tissue evidence="9">Muscle</tissue>
    </source>
</reference>
<comment type="similarity">
    <text evidence="2">Belongs to the fibroblast growth factor-binding protein family.</text>
</comment>
<evidence type="ECO:0000256" key="7">
    <source>
        <dbReference type="SAM" id="MobiDB-lite"/>
    </source>
</evidence>
<feature type="compositionally biased region" description="Polar residues" evidence="7">
    <location>
        <begin position="112"/>
        <end position="131"/>
    </location>
</feature>
<evidence type="ECO:0000256" key="1">
    <source>
        <dbReference type="ARBA" id="ARBA00004613"/>
    </source>
</evidence>
<sequence length="247" mass="27810">MTSPLWTLLLLLLLQAPPLARPAKATPPGSGRLTTRGGHRCSWETSGEGEAGEVTLLLSCTSGTPPHLHRFSCCYTSPPASSRPPRSGPAGSRLYWKQVLAGLRRRTHPCRGNQSLRSCGTTPAEAQQRLVQQPGGDPEDQEAREDQGRGGRGTPLHRAGRGRAKGRGPSEVMRSEMSEEREEEEWRGEEERKRRTEEEERREGEVPEEEVRDKERRRAEEEVREEGLYCSEGWTSVCSFFLRFFKE</sequence>
<feature type="signal peptide" evidence="8">
    <location>
        <begin position="1"/>
        <end position="22"/>
    </location>
</feature>
<feature type="compositionally biased region" description="Basic and acidic residues" evidence="7">
    <location>
        <begin position="189"/>
        <end position="225"/>
    </location>
</feature>
<feature type="region of interest" description="Disordered" evidence="7">
    <location>
        <begin position="106"/>
        <end position="225"/>
    </location>
</feature>
<proteinExistence type="inferred from homology"/>
<evidence type="ECO:0000256" key="3">
    <source>
        <dbReference type="ARBA" id="ARBA00022525"/>
    </source>
</evidence>
<evidence type="ECO:0000256" key="4">
    <source>
        <dbReference type="ARBA" id="ARBA00022729"/>
    </source>
</evidence>
<dbReference type="EMBL" id="JANIIK010000038">
    <property type="protein sequence ID" value="KAJ3610524.1"/>
    <property type="molecule type" value="Genomic_DNA"/>
</dbReference>
<evidence type="ECO:0000256" key="5">
    <source>
        <dbReference type="ARBA" id="ARBA00023157"/>
    </source>
</evidence>
<gene>
    <name evidence="9" type="ORF">NHX12_022616</name>
</gene>
<feature type="region of interest" description="Disordered" evidence="7">
    <location>
        <begin position="20"/>
        <end position="41"/>
    </location>
</feature>
<dbReference type="PANTHER" id="PTHR15258">
    <property type="entry name" value="FGF BINDING PROTEIN-RELATED"/>
    <property type="match status" value="1"/>
</dbReference>
<keyword evidence="10" id="KW-1185">Reference proteome</keyword>